<proteinExistence type="predicted"/>
<comment type="caution">
    <text evidence="8">The sequence shown here is derived from an EMBL/GenBank/DDBJ whole genome shotgun (WGS) entry which is preliminary data.</text>
</comment>
<evidence type="ECO:0000313" key="9">
    <source>
        <dbReference type="Proteomes" id="UP001165060"/>
    </source>
</evidence>
<organism evidence="8 9">
    <name type="scientific">Tetraparma gracilis</name>
    <dbReference type="NCBI Taxonomy" id="2962635"/>
    <lineage>
        <taxon>Eukaryota</taxon>
        <taxon>Sar</taxon>
        <taxon>Stramenopiles</taxon>
        <taxon>Ochrophyta</taxon>
        <taxon>Bolidophyceae</taxon>
        <taxon>Parmales</taxon>
        <taxon>Triparmaceae</taxon>
        <taxon>Tetraparma</taxon>
    </lineage>
</organism>
<dbReference type="Pfam" id="PF11527">
    <property type="entry name" value="ARL2_Bind_BART"/>
    <property type="match status" value="1"/>
</dbReference>
<dbReference type="Gene3D" id="1.20.1520.10">
    <property type="entry name" value="ADP-ribosylation factor-like 2-binding protein, domain"/>
    <property type="match status" value="1"/>
</dbReference>
<keyword evidence="3" id="KW-0963">Cytoplasm</keyword>
<evidence type="ECO:0000256" key="4">
    <source>
        <dbReference type="ARBA" id="ARBA00023069"/>
    </source>
</evidence>
<name>A0ABQ6NC00_9STRA</name>
<evidence type="ECO:0000256" key="2">
    <source>
        <dbReference type="ARBA" id="ARBA00004496"/>
    </source>
</evidence>
<evidence type="ECO:0000256" key="6">
    <source>
        <dbReference type="SAM" id="MobiDB-lite"/>
    </source>
</evidence>
<dbReference type="InterPro" id="IPR042541">
    <property type="entry name" value="BART_sf"/>
</dbReference>
<dbReference type="Proteomes" id="UP001165060">
    <property type="component" value="Unassembled WGS sequence"/>
</dbReference>
<keyword evidence="5" id="KW-0966">Cell projection</keyword>
<dbReference type="EMBL" id="BRYB01006246">
    <property type="protein sequence ID" value="GMI53135.1"/>
    <property type="molecule type" value="Genomic_DNA"/>
</dbReference>
<keyword evidence="4" id="KW-0969">Cilium</keyword>
<comment type="subcellular location">
    <subcellularLocation>
        <location evidence="1">Cell projection</location>
        <location evidence="1">Cilium</location>
    </subcellularLocation>
    <subcellularLocation>
        <location evidence="2">Cytoplasm</location>
    </subcellularLocation>
</comment>
<reference evidence="8 9" key="1">
    <citation type="journal article" date="2023" name="Commun. Biol.">
        <title>Genome analysis of Parmales, the sister group of diatoms, reveals the evolutionary specialization of diatoms from phago-mixotrophs to photoautotrophs.</title>
        <authorList>
            <person name="Ban H."/>
            <person name="Sato S."/>
            <person name="Yoshikawa S."/>
            <person name="Yamada K."/>
            <person name="Nakamura Y."/>
            <person name="Ichinomiya M."/>
            <person name="Sato N."/>
            <person name="Blanc-Mathieu R."/>
            <person name="Endo H."/>
            <person name="Kuwata A."/>
            <person name="Ogata H."/>
        </authorList>
    </citation>
    <scope>NUCLEOTIDE SEQUENCE [LARGE SCALE GENOMIC DNA]</scope>
</reference>
<feature type="compositionally biased region" description="Acidic residues" evidence="6">
    <location>
        <begin position="10"/>
        <end position="22"/>
    </location>
</feature>
<sequence>MPSESKDCDSDSDNDDDYLPEGEESKVDFSRQGRRASNAAMRRRLSMTGATVTDQVIIALVEWGTGDTFEEELAEWMRKNCPVFADAGDLKGEQNLEWGNVFTAYLEWLDDKLGKFARELGVSEESVAERMNKCITEHKEEEFFPAFMGITEYVVFQKEMHALATKGGNEDLANDAAGEELGEGIMNCSGSWMADPNAYDPESCEQALAHVDCPWLFRKVFKRAAMLIKDVQVIQTPKSLTISYSLHLFGTSVSTLVFGEMNDDTNLWNKPVQVNMRMPTKDGIFYTQHGSPGIPEDTRHENRIWTEEGGDVLVCQTICYRPDIDVERTYTQRFLRKGSDLANAIGRK</sequence>
<accession>A0ABQ6NC00</accession>
<dbReference type="InterPro" id="IPR023379">
    <property type="entry name" value="BART_dom"/>
</dbReference>
<evidence type="ECO:0000259" key="7">
    <source>
        <dbReference type="Pfam" id="PF11527"/>
    </source>
</evidence>
<keyword evidence="9" id="KW-1185">Reference proteome</keyword>
<feature type="region of interest" description="Disordered" evidence="6">
    <location>
        <begin position="1"/>
        <end position="35"/>
    </location>
</feature>
<gene>
    <name evidence="8" type="ORF">TeGR_g9580</name>
</gene>
<evidence type="ECO:0000256" key="5">
    <source>
        <dbReference type="ARBA" id="ARBA00023273"/>
    </source>
</evidence>
<evidence type="ECO:0000256" key="3">
    <source>
        <dbReference type="ARBA" id="ARBA00022490"/>
    </source>
</evidence>
<feature type="domain" description="BART" evidence="7">
    <location>
        <begin position="54"/>
        <end position="161"/>
    </location>
</feature>
<protein>
    <recommendedName>
        <fullName evidence="7">BART domain-containing protein</fullName>
    </recommendedName>
</protein>
<evidence type="ECO:0000256" key="1">
    <source>
        <dbReference type="ARBA" id="ARBA00004138"/>
    </source>
</evidence>
<evidence type="ECO:0000313" key="8">
    <source>
        <dbReference type="EMBL" id="GMI53135.1"/>
    </source>
</evidence>